<dbReference type="Proteomes" id="UP000814128">
    <property type="component" value="Unassembled WGS sequence"/>
</dbReference>
<reference evidence="1" key="2">
    <citation type="journal article" date="2022" name="New Phytol.">
        <title>Evolutionary transition to the ectomycorrhizal habit in the genomes of a hyperdiverse lineage of mushroom-forming fungi.</title>
        <authorList>
            <person name="Looney B."/>
            <person name="Miyauchi S."/>
            <person name="Morin E."/>
            <person name="Drula E."/>
            <person name="Courty P.E."/>
            <person name="Kohler A."/>
            <person name="Kuo A."/>
            <person name="LaButti K."/>
            <person name="Pangilinan J."/>
            <person name="Lipzen A."/>
            <person name="Riley R."/>
            <person name="Andreopoulos W."/>
            <person name="He G."/>
            <person name="Johnson J."/>
            <person name="Nolan M."/>
            <person name="Tritt A."/>
            <person name="Barry K.W."/>
            <person name="Grigoriev I.V."/>
            <person name="Nagy L.G."/>
            <person name="Hibbett D."/>
            <person name="Henrissat B."/>
            <person name="Matheny P.B."/>
            <person name="Labbe J."/>
            <person name="Martin F.M."/>
        </authorList>
    </citation>
    <scope>NUCLEOTIDE SEQUENCE</scope>
    <source>
        <strain evidence="1">EC-137</strain>
    </source>
</reference>
<protein>
    <submittedName>
        <fullName evidence="1">Uncharacterized protein</fullName>
    </submittedName>
</protein>
<reference evidence="1" key="1">
    <citation type="submission" date="2021-02" db="EMBL/GenBank/DDBJ databases">
        <authorList>
            <consortium name="DOE Joint Genome Institute"/>
            <person name="Ahrendt S."/>
            <person name="Looney B.P."/>
            <person name="Miyauchi S."/>
            <person name="Morin E."/>
            <person name="Drula E."/>
            <person name="Courty P.E."/>
            <person name="Chicoki N."/>
            <person name="Fauchery L."/>
            <person name="Kohler A."/>
            <person name="Kuo A."/>
            <person name="Labutti K."/>
            <person name="Pangilinan J."/>
            <person name="Lipzen A."/>
            <person name="Riley R."/>
            <person name="Andreopoulos W."/>
            <person name="He G."/>
            <person name="Johnson J."/>
            <person name="Barry K.W."/>
            <person name="Grigoriev I.V."/>
            <person name="Nagy L."/>
            <person name="Hibbett D."/>
            <person name="Henrissat B."/>
            <person name="Matheny P.B."/>
            <person name="Labbe J."/>
            <person name="Martin F."/>
        </authorList>
    </citation>
    <scope>NUCLEOTIDE SEQUENCE</scope>
    <source>
        <strain evidence="1">EC-137</strain>
    </source>
</reference>
<organism evidence="1 2">
    <name type="scientific">Vararia minispora EC-137</name>
    <dbReference type="NCBI Taxonomy" id="1314806"/>
    <lineage>
        <taxon>Eukaryota</taxon>
        <taxon>Fungi</taxon>
        <taxon>Dikarya</taxon>
        <taxon>Basidiomycota</taxon>
        <taxon>Agaricomycotina</taxon>
        <taxon>Agaricomycetes</taxon>
        <taxon>Russulales</taxon>
        <taxon>Lachnocladiaceae</taxon>
        <taxon>Vararia</taxon>
    </lineage>
</organism>
<evidence type="ECO:0000313" key="1">
    <source>
        <dbReference type="EMBL" id="KAI0033714.1"/>
    </source>
</evidence>
<sequence>MRGCRRPVQRDRTGFKVRFGEKRDKLLGNHVTGDDRAPDGRGILRPCLSFFLFFDEHYLARQSPSMGFWADLDVGSSVYQCRTTIPGKGCTPRRYPARGCSSAYKKNKKVYNAVRKRSMALFDFYDIAVRPPVAKEYKTRLKQAEETDGRYAPTFKPNYGFTSLLRRLAANSATNGLCVRELAVHKEKNNAISEPAALCHPRCHSGTRVLRKMSSEALS</sequence>
<name>A0ACB8QPD9_9AGAM</name>
<accession>A0ACB8QPD9</accession>
<dbReference type="EMBL" id="MU273513">
    <property type="protein sequence ID" value="KAI0033714.1"/>
    <property type="molecule type" value="Genomic_DNA"/>
</dbReference>
<evidence type="ECO:0000313" key="2">
    <source>
        <dbReference type="Proteomes" id="UP000814128"/>
    </source>
</evidence>
<gene>
    <name evidence="1" type="ORF">K488DRAFT_69670</name>
</gene>
<keyword evidence="2" id="KW-1185">Reference proteome</keyword>
<proteinExistence type="predicted"/>
<comment type="caution">
    <text evidence="1">The sequence shown here is derived from an EMBL/GenBank/DDBJ whole genome shotgun (WGS) entry which is preliminary data.</text>
</comment>